<dbReference type="InterPro" id="IPR036388">
    <property type="entry name" value="WH-like_DNA-bd_sf"/>
</dbReference>
<dbReference type="GO" id="GO:0005737">
    <property type="term" value="C:cytoplasm"/>
    <property type="evidence" value="ECO:0007669"/>
    <property type="project" value="UniProtKB-ARBA"/>
</dbReference>
<proteinExistence type="inferred from homology"/>
<dbReference type="InterPro" id="IPR007832">
    <property type="entry name" value="RNA_pol_Rpc34"/>
</dbReference>
<dbReference type="InterPro" id="IPR016049">
    <property type="entry name" value="RNA_pol_Rpc34-like"/>
</dbReference>
<evidence type="ECO:0000313" key="9">
    <source>
        <dbReference type="Proteomes" id="UP001212152"/>
    </source>
</evidence>
<keyword evidence="9" id="KW-1185">Reference proteome</keyword>
<dbReference type="PIRSF" id="PIRSF028763">
    <property type="entry name" value="RNA_pol_Rpc34"/>
    <property type="match status" value="1"/>
</dbReference>
<reference evidence="8" key="1">
    <citation type="submission" date="2020-05" db="EMBL/GenBank/DDBJ databases">
        <title>Phylogenomic resolution of chytrid fungi.</title>
        <authorList>
            <person name="Stajich J.E."/>
            <person name="Amses K."/>
            <person name="Simmons R."/>
            <person name="Seto K."/>
            <person name="Myers J."/>
            <person name="Bonds A."/>
            <person name="Quandt C.A."/>
            <person name="Barry K."/>
            <person name="Liu P."/>
            <person name="Grigoriev I."/>
            <person name="Longcore J.E."/>
            <person name="James T.Y."/>
        </authorList>
    </citation>
    <scope>NUCLEOTIDE SEQUENCE</scope>
    <source>
        <strain evidence="8">JEL0379</strain>
    </source>
</reference>
<evidence type="ECO:0000256" key="6">
    <source>
        <dbReference type="PIRNR" id="PIRNR028763"/>
    </source>
</evidence>
<dbReference type="AlphaFoldDB" id="A0AAD5TTW7"/>
<gene>
    <name evidence="8" type="primary">RPC34</name>
    <name evidence="8" type="ORF">HDU87_002713</name>
</gene>
<dbReference type="GO" id="GO:0006383">
    <property type="term" value="P:transcription by RNA polymerase III"/>
    <property type="evidence" value="ECO:0007669"/>
    <property type="project" value="UniProtKB-UniRule"/>
</dbReference>
<feature type="compositionally biased region" description="Acidic residues" evidence="7">
    <location>
        <begin position="266"/>
        <end position="279"/>
    </location>
</feature>
<evidence type="ECO:0000256" key="1">
    <source>
        <dbReference type="ARBA" id="ARBA00004123"/>
    </source>
</evidence>
<dbReference type="GO" id="GO:0005666">
    <property type="term" value="C:RNA polymerase III complex"/>
    <property type="evidence" value="ECO:0007669"/>
    <property type="project" value="UniProtKB-UniRule"/>
</dbReference>
<dbReference type="Gene3D" id="1.10.10.10">
    <property type="entry name" value="Winged helix-like DNA-binding domain superfamily/Winged helix DNA-binding domain"/>
    <property type="match status" value="1"/>
</dbReference>
<evidence type="ECO:0000256" key="7">
    <source>
        <dbReference type="SAM" id="MobiDB-lite"/>
    </source>
</evidence>
<comment type="similarity">
    <text evidence="2 6">Belongs to the eukaryotic RPC34/RPC39 RNA polymerase subunit family.</text>
</comment>
<protein>
    <recommendedName>
        <fullName evidence="6">DNA-directed RNA polymerase III subunit RPC6</fullName>
        <shortName evidence="6">RNA polymerase III subunit C6</shortName>
    </recommendedName>
</protein>
<comment type="caution">
    <text evidence="8">The sequence shown here is derived from an EMBL/GenBank/DDBJ whole genome shotgun (WGS) entry which is preliminary data.</text>
</comment>
<comment type="function">
    <text evidence="6">DNA-dependent RNA polymerase catalyzes the transcription of DNA into RNA using the four ribonucleoside triphosphates as substrates. Specific peripheric component of RNA polymerase III which synthesizes small RNAs, such as 5S rRNA and tRNAs.</text>
</comment>
<dbReference type="SUPFAM" id="SSF46785">
    <property type="entry name" value="Winged helix' DNA-binding domain"/>
    <property type="match status" value="1"/>
</dbReference>
<dbReference type="FunFam" id="1.10.10.10:FF:000116">
    <property type="entry name" value="DNA-directed RNA polymerase III subunit RPC6"/>
    <property type="match status" value="1"/>
</dbReference>
<dbReference type="PANTHER" id="PTHR12780">
    <property type="entry name" value="RNA POLYMERASE III DNA DIRECTED , 39KD SUBUNIT-RELATED"/>
    <property type="match status" value="1"/>
</dbReference>
<comment type="subcellular location">
    <subcellularLocation>
        <location evidence="1 6">Nucleus</location>
    </subcellularLocation>
</comment>
<evidence type="ECO:0000256" key="4">
    <source>
        <dbReference type="ARBA" id="ARBA00023163"/>
    </source>
</evidence>
<dbReference type="Pfam" id="PF05158">
    <property type="entry name" value="RNA_pol_Rpc34"/>
    <property type="match status" value="1"/>
</dbReference>
<accession>A0AAD5TTW7</accession>
<keyword evidence="4 6" id="KW-0804">Transcription</keyword>
<organism evidence="8 9">
    <name type="scientific">Geranomyces variabilis</name>
    <dbReference type="NCBI Taxonomy" id="109894"/>
    <lineage>
        <taxon>Eukaryota</taxon>
        <taxon>Fungi</taxon>
        <taxon>Fungi incertae sedis</taxon>
        <taxon>Chytridiomycota</taxon>
        <taxon>Chytridiomycota incertae sedis</taxon>
        <taxon>Chytridiomycetes</taxon>
        <taxon>Spizellomycetales</taxon>
        <taxon>Powellomycetaceae</taxon>
        <taxon>Geranomyces</taxon>
    </lineage>
</organism>
<keyword evidence="5 6" id="KW-0539">Nucleus</keyword>
<dbReference type="InterPro" id="IPR036390">
    <property type="entry name" value="WH_DNA-bd_sf"/>
</dbReference>
<evidence type="ECO:0000256" key="5">
    <source>
        <dbReference type="ARBA" id="ARBA00023242"/>
    </source>
</evidence>
<dbReference type="GO" id="GO:0005654">
    <property type="term" value="C:nucleoplasm"/>
    <property type="evidence" value="ECO:0007669"/>
    <property type="project" value="UniProtKB-ARBA"/>
</dbReference>
<name>A0AAD5TTW7_9FUNG</name>
<dbReference type="Proteomes" id="UP001212152">
    <property type="component" value="Unassembled WGS sequence"/>
</dbReference>
<evidence type="ECO:0000313" key="8">
    <source>
        <dbReference type="EMBL" id="KAJ3185146.1"/>
    </source>
</evidence>
<feature type="region of interest" description="Disordered" evidence="7">
    <location>
        <begin position="254"/>
        <end position="279"/>
    </location>
</feature>
<keyword evidence="3 6" id="KW-0240">DNA-directed RNA polymerase</keyword>
<sequence>MSKRASKQAQAALTTEEQTLLAIVKAHPKGVDIEDIKIQLDGWNDNDILTHMNQLSSKQYVDFMTLGKTGKLAFKARSAEEASKTGGMKDEERVIYRLVKEAKNSGIWIKQLKDRSGLHTQLANTVIKNLEKKNIIKWVKPVKTPHKKVYMLFELDPSTELTGGAWYTDNEMDMDFIEQLSTQVYKYIVMKSFPQKVKDAIYPPSHSAYPSASDIHKFISKSGLTTVPLGVPDVQALLDRLYYDGKVTRILKTGARGGDPDRMDTDFDDDEDEDEFDDDFRDGGERVRDLDKGDVWMYKAVKGSALEERNAWTEVPCGRCPVREFCKEGGPVNPSNCRYFKDWLAAS</sequence>
<evidence type="ECO:0000256" key="3">
    <source>
        <dbReference type="ARBA" id="ARBA00022478"/>
    </source>
</evidence>
<evidence type="ECO:0000256" key="2">
    <source>
        <dbReference type="ARBA" id="ARBA00011038"/>
    </source>
</evidence>
<dbReference type="EMBL" id="JADGJQ010000002">
    <property type="protein sequence ID" value="KAJ3185146.1"/>
    <property type="molecule type" value="Genomic_DNA"/>
</dbReference>